<protein>
    <submittedName>
        <fullName evidence="1">Histidine kinase</fullName>
    </submittedName>
</protein>
<dbReference type="OrthoDB" id="9806130at2"/>
<dbReference type="Proteomes" id="UP000288623">
    <property type="component" value="Unassembled WGS sequence"/>
</dbReference>
<dbReference type="InterPro" id="IPR052023">
    <property type="entry name" value="Histidine_kinase_KdpD"/>
</dbReference>
<dbReference type="PANTHER" id="PTHR45569:SF1">
    <property type="entry name" value="SENSOR PROTEIN KDPD"/>
    <property type="match status" value="1"/>
</dbReference>
<keyword evidence="1" id="KW-0808">Transferase</keyword>
<evidence type="ECO:0000313" key="2">
    <source>
        <dbReference type="Proteomes" id="UP000288623"/>
    </source>
</evidence>
<keyword evidence="2" id="KW-1185">Reference proteome</keyword>
<dbReference type="EMBL" id="JTFC01000010">
    <property type="protein sequence ID" value="RUS57869.1"/>
    <property type="molecule type" value="Genomic_DNA"/>
</dbReference>
<dbReference type="PANTHER" id="PTHR45569">
    <property type="entry name" value="SENSOR PROTEIN KDPD"/>
    <property type="match status" value="1"/>
</dbReference>
<dbReference type="GO" id="GO:0005886">
    <property type="term" value="C:plasma membrane"/>
    <property type="evidence" value="ECO:0007669"/>
    <property type="project" value="TreeGrafter"/>
</dbReference>
<comment type="caution">
    <text evidence="1">The sequence shown here is derived from an EMBL/GenBank/DDBJ whole genome shotgun (WGS) entry which is preliminary data.</text>
</comment>
<organism evidence="1 2">
    <name type="scientific">Candidatus Kurthia intestinigallinarum</name>
    <dbReference type="NCBI Taxonomy" id="1562256"/>
    <lineage>
        <taxon>Bacteria</taxon>
        <taxon>Bacillati</taxon>
        <taxon>Bacillota</taxon>
        <taxon>Bacilli</taxon>
        <taxon>Bacillales</taxon>
        <taxon>Caryophanaceae</taxon>
        <taxon>Kurthia</taxon>
    </lineage>
</organism>
<dbReference type="RefSeq" id="WP_126989582.1">
    <property type="nucleotide sequence ID" value="NZ_JTFC01000010.1"/>
</dbReference>
<sequence length="226" mass="26094">MKYLRGRMDESILVCVYYGPNGERLIRRGHEIAQMLDCPLYVLTIDRLPLDEIDSTKRDSIEHWQKLCDELEVEEFIIKDDEDRPIQRVVAEVCHDLNITQAIIGQTAQSRWEEITKGSFVNLLLRALPFVDLHVVSVEREVVNSNDAMFEKGARAYLVNEDDRYKVTFVCKKNVICEGIFFKEIGTDFENGIFKFMYKGALHEVPIDEGAVDELDAKKLPEFESA</sequence>
<dbReference type="SUPFAM" id="SSF52402">
    <property type="entry name" value="Adenine nucleotide alpha hydrolases-like"/>
    <property type="match status" value="1"/>
</dbReference>
<reference evidence="1 2" key="1">
    <citation type="submission" date="2014-11" db="EMBL/GenBank/DDBJ databases">
        <title>Genome sequence and analysis of novel Kurthia sp.</title>
        <authorList>
            <person name="Lawson J.N."/>
            <person name="Gonzalez J.E."/>
            <person name="Rinauldi L."/>
            <person name="Xuan Z."/>
            <person name="Firman A."/>
            <person name="Shaddox L."/>
            <person name="Trudeau A."/>
            <person name="Shah S."/>
            <person name="Reiman D."/>
        </authorList>
    </citation>
    <scope>NUCLEOTIDE SEQUENCE [LARGE SCALE GENOMIC DNA]</scope>
    <source>
        <strain evidence="1 2">3B1D</strain>
    </source>
</reference>
<dbReference type="AlphaFoldDB" id="A0A433RXA0"/>
<name>A0A433RXA0_9BACL</name>
<dbReference type="GO" id="GO:0000155">
    <property type="term" value="F:phosphorelay sensor kinase activity"/>
    <property type="evidence" value="ECO:0007669"/>
    <property type="project" value="TreeGrafter"/>
</dbReference>
<keyword evidence="1" id="KW-0418">Kinase</keyword>
<gene>
    <name evidence="1" type="ORF">QI30_03550</name>
</gene>
<accession>A0A433RXA0</accession>
<proteinExistence type="predicted"/>
<evidence type="ECO:0000313" key="1">
    <source>
        <dbReference type="EMBL" id="RUS57869.1"/>
    </source>
</evidence>